<dbReference type="EMBL" id="CAJOBO010001164">
    <property type="protein sequence ID" value="CAF4346215.1"/>
    <property type="molecule type" value="Genomic_DNA"/>
</dbReference>
<dbReference type="PANTHER" id="PTHR22984:SF25">
    <property type="entry name" value="PROTEIN KINASE DOMAIN-CONTAINING PROTEIN"/>
    <property type="match status" value="1"/>
</dbReference>
<dbReference type="FunFam" id="1.10.510.10:FF:000571">
    <property type="entry name" value="Maternal embryonic leucine zipper kinase"/>
    <property type="match status" value="1"/>
</dbReference>
<dbReference type="EMBL" id="CAJNYT010001500">
    <property type="protein sequence ID" value="CAF3415375.1"/>
    <property type="molecule type" value="Genomic_DNA"/>
</dbReference>
<keyword evidence="6" id="KW-0547">Nucleotide-binding</keyword>
<dbReference type="EMBL" id="CAJNXB010000016">
    <property type="protein sequence ID" value="CAF2984020.1"/>
    <property type="molecule type" value="Genomic_DNA"/>
</dbReference>
<keyword evidence="9" id="KW-1035">Host cytoplasm</keyword>
<organism evidence="14 21">
    <name type="scientific">Rotaria socialis</name>
    <dbReference type="NCBI Taxonomy" id="392032"/>
    <lineage>
        <taxon>Eukaryota</taxon>
        <taxon>Metazoa</taxon>
        <taxon>Spiralia</taxon>
        <taxon>Gnathifera</taxon>
        <taxon>Rotifera</taxon>
        <taxon>Eurotatoria</taxon>
        <taxon>Bdelloidea</taxon>
        <taxon>Philodinida</taxon>
        <taxon>Philodinidae</taxon>
        <taxon>Rotaria</taxon>
    </lineage>
</organism>
<sequence length="459" mass="52248">MEHRTAIPDTNHEDDCQLISFTNKLPYYVRHLCKSTNKNKTAVISQPKEQNISSEVDSRPINENQHKSLAVFSLSSSSSSSSSLSEPIGVSSLMSTRIIPVGCYHEQDQTTSTNSHEKSSTSTSLMKCFATYREQIPFTSSCSSSSSSTSSTSSTNPSTRRDFLTSKKPAEHFITTVDTLTIEQNLFNMARFDVIKTNFCEYYQMGDFVRSGGFSDIHEGMRLSDNKKVVVKFIPKEKTKNWLMINQKKYPAEVLLHKAVHEIQGVIHVYDYFENADHWILVMERLRNCQDLFDYLESRDRGRLNEAGAKKFFQQLVQINLAMIRKGVVHRDIKSENILVDLDTDSLVLIDFGASAIYKSAASHYSDFHGTKQYKSPEYILKKRYTGVPSTVWTLGVLLYDMVCGNLPFESEEDITGHKLTLKSYLSPELKNLIQRCLAQNPDRRPSLEAVLEHPWLKN</sequence>
<dbReference type="Proteomes" id="UP000663872">
    <property type="component" value="Unassembled WGS sequence"/>
</dbReference>
<keyword evidence="5" id="KW-0808">Transferase</keyword>
<dbReference type="Proteomes" id="UP000663851">
    <property type="component" value="Unassembled WGS sequence"/>
</dbReference>
<evidence type="ECO:0000256" key="12">
    <source>
        <dbReference type="SAM" id="MobiDB-lite"/>
    </source>
</evidence>
<feature type="domain" description="Protein kinase" evidence="13">
    <location>
        <begin position="203"/>
        <end position="457"/>
    </location>
</feature>
<dbReference type="InterPro" id="IPR051138">
    <property type="entry name" value="PIM_Ser/Thr_kinase"/>
</dbReference>
<dbReference type="Gene3D" id="3.30.200.20">
    <property type="entry name" value="Phosphorylase Kinase, domain 1"/>
    <property type="match status" value="1"/>
</dbReference>
<name>A0A817KS05_9BILA</name>
<feature type="compositionally biased region" description="Low complexity" evidence="12">
    <location>
        <begin position="139"/>
        <end position="158"/>
    </location>
</feature>
<feature type="region of interest" description="Disordered" evidence="12">
    <location>
        <begin position="139"/>
        <end position="163"/>
    </location>
</feature>
<dbReference type="PROSITE" id="PS00108">
    <property type="entry name" value="PROTEIN_KINASE_ST"/>
    <property type="match status" value="1"/>
</dbReference>
<dbReference type="SUPFAM" id="SSF56112">
    <property type="entry name" value="Protein kinase-like (PK-like)"/>
    <property type="match status" value="1"/>
</dbReference>
<dbReference type="Proteomes" id="UP000663825">
    <property type="component" value="Unassembled WGS sequence"/>
</dbReference>
<dbReference type="Gene3D" id="1.10.510.10">
    <property type="entry name" value="Transferase(Phosphotransferase) domain 1"/>
    <property type="match status" value="1"/>
</dbReference>
<evidence type="ECO:0000256" key="8">
    <source>
        <dbReference type="ARBA" id="ARBA00022840"/>
    </source>
</evidence>
<dbReference type="GO" id="GO:0004674">
    <property type="term" value="F:protein serine/threonine kinase activity"/>
    <property type="evidence" value="ECO:0007669"/>
    <property type="project" value="UniProtKB-KW"/>
</dbReference>
<dbReference type="InterPro" id="IPR011009">
    <property type="entry name" value="Kinase-like_dom_sf"/>
</dbReference>
<dbReference type="Proteomes" id="UP000663833">
    <property type="component" value="Unassembled WGS sequence"/>
</dbReference>
<dbReference type="Proteomes" id="UP000663873">
    <property type="component" value="Unassembled WGS sequence"/>
</dbReference>
<dbReference type="EMBL" id="CAJNYD010001519">
    <property type="protein sequence ID" value="CAF3342446.1"/>
    <property type="molecule type" value="Genomic_DNA"/>
</dbReference>
<evidence type="ECO:0000313" key="17">
    <source>
        <dbReference type="EMBL" id="CAF3415375.1"/>
    </source>
</evidence>
<keyword evidence="22" id="KW-1185">Reference proteome</keyword>
<evidence type="ECO:0000256" key="2">
    <source>
        <dbReference type="ARBA" id="ARBA00012513"/>
    </source>
</evidence>
<feature type="region of interest" description="Disordered" evidence="12">
    <location>
        <begin position="42"/>
        <end position="61"/>
    </location>
</feature>
<comment type="catalytic activity">
    <reaction evidence="10">
        <text>L-threonyl-[protein] + ATP = O-phospho-L-threonyl-[protein] + ADP + H(+)</text>
        <dbReference type="Rhea" id="RHEA:46608"/>
        <dbReference type="Rhea" id="RHEA-COMP:11060"/>
        <dbReference type="Rhea" id="RHEA-COMP:11605"/>
        <dbReference type="ChEBI" id="CHEBI:15378"/>
        <dbReference type="ChEBI" id="CHEBI:30013"/>
        <dbReference type="ChEBI" id="CHEBI:30616"/>
        <dbReference type="ChEBI" id="CHEBI:61977"/>
        <dbReference type="ChEBI" id="CHEBI:456216"/>
        <dbReference type="EC" id="2.7.11.1"/>
    </reaction>
</comment>
<evidence type="ECO:0000313" key="18">
    <source>
        <dbReference type="EMBL" id="CAF4320077.1"/>
    </source>
</evidence>
<evidence type="ECO:0000313" key="20">
    <source>
        <dbReference type="EMBL" id="CAF4468180.1"/>
    </source>
</evidence>
<dbReference type="EC" id="2.7.11.1" evidence="2"/>
<keyword evidence="7" id="KW-0418">Kinase</keyword>
<protein>
    <recommendedName>
        <fullName evidence="3">Serine/threonine-protein kinase 1</fullName>
        <ecNumber evidence="2">2.7.11.1</ecNumber>
    </recommendedName>
</protein>
<evidence type="ECO:0000313" key="19">
    <source>
        <dbReference type="EMBL" id="CAF4346215.1"/>
    </source>
</evidence>
<evidence type="ECO:0000313" key="22">
    <source>
        <dbReference type="Proteomes" id="UP000663873"/>
    </source>
</evidence>
<dbReference type="SMART" id="SM00220">
    <property type="entry name" value="S_TKc"/>
    <property type="match status" value="1"/>
</dbReference>
<keyword evidence="4" id="KW-0723">Serine/threonine-protein kinase</keyword>
<evidence type="ECO:0000259" key="13">
    <source>
        <dbReference type="PROSITE" id="PS50011"/>
    </source>
</evidence>
<dbReference type="GO" id="GO:0030430">
    <property type="term" value="C:host cell cytoplasm"/>
    <property type="evidence" value="ECO:0007669"/>
    <property type="project" value="UniProtKB-SubCell"/>
</dbReference>
<dbReference type="AlphaFoldDB" id="A0A817KS05"/>
<evidence type="ECO:0000256" key="9">
    <source>
        <dbReference type="ARBA" id="ARBA00023200"/>
    </source>
</evidence>
<dbReference type="Proteomes" id="UP000663862">
    <property type="component" value="Unassembled WGS sequence"/>
</dbReference>
<evidence type="ECO:0000256" key="3">
    <source>
        <dbReference type="ARBA" id="ARBA00016885"/>
    </source>
</evidence>
<dbReference type="Proteomes" id="UP000663869">
    <property type="component" value="Unassembled WGS sequence"/>
</dbReference>
<comment type="subcellular location">
    <subcellularLocation>
        <location evidence="1">Host cytoplasm</location>
    </subcellularLocation>
</comment>
<dbReference type="EMBL" id="CAJOBP010001900">
    <property type="protein sequence ID" value="CAF4320077.1"/>
    <property type="molecule type" value="Genomic_DNA"/>
</dbReference>
<evidence type="ECO:0000256" key="1">
    <source>
        <dbReference type="ARBA" id="ARBA00004192"/>
    </source>
</evidence>
<dbReference type="OrthoDB" id="193931at2759"/>
<dbReference type="GO" id="GO:0005524">
    <property type="term" value="F:ATP binding"/>
    <property type="evidence" value="ECO:0007669"/>
    <property type="project" value="UniProtKB-KW"/>
</dbReference>
<comment type="catalytic activity">
    <reaction evidence="11">
        <text>L-seryl-[protein] + ATP = O-phospho-L-seryl-[protein] + ADP + H(+)</text>
        <dbReference type="Rhea" id="RHEA:17989"/>
        <dbReference type="Rhea" id="RHEA-COMP:9863"/>
        <dbReference type="Rhea" id="RHEA-COMP:11604"/>
        <dbReference type="ChEBI" id="CHEBI:15378"/>
        <dbReference type="ChEBI" id="CHEBI:29999"/>
        <dbReference type="ChEBI" id="CHEBI:30616"/>
        <dbReference type="ChEBI" id="CHEBI:83421"/>
        <dbReference type="ChEBI" id="CHEBI:456216"/>
        <dbReference type="EC" id="2.7.11.1"/>
    </reaction>
</comment>
<keyword evidence="8" id="KW-0067">ATP-binding</keyword>
<accession>A0A817KS05</accession>
<dbReference type="Pfam" id="PF00069">
    <property type="entry name" value="Pkinase"/>
    <property type="match status" value="1"/>
</dbReference>
<evidence type="ECO:0000256" key="10">
    <source>
        <dbReference type="ARBA" id="ARBA00047899"/>
    </source>
</evidence>
<evidence type="ECO:0000256" key="5">
    <source>
        <dbReference type="ARBA" id="ARBA00022679"/>
    </source>
</evidence>
<dbReference type="InterPro" id="IPR008271">
    <property type="entry name" value="Ser/Thr_kinase_AS"/>
</dbReference>
<evidence type="ECO:0000256" key="7">
    <source>
        <dbReference type="ARBA" id="ARBA00022777"/>
    </source>
</evidence>
<comment type="caution">
    <text evidence="14">The sequence shown here is derived from an EMBL/GenBank/DDBJ whole genome shotgun (WGS) entry which is preliminary data.</text>
</comment>
<gene>
    <name evidence="16" type="ORF">FME351_LOCUS6139</name>
    <name evidence="17" type="ORF">GRG538_LOCUS11285</name>
    <name evidence="19" type="ORF">HFQ381_LOCUS16436</name>
    <name evidence="15" type="ORF">LUA448_LOCUS12270</name>
    <name evidence="14" type="ORF">TIS948_LOCUS613</name>
    <name evidence="20" type="ORF">TSG867_LOCUS18413</name>
    <name evidence="18" type="ORF">UJA718_LOCUS13809</name>
</gene>
<feature type="compositionally biased region" description="Polar residues" evidence="12">
    <location>
        <begin position="42"/>
        <end position="55"/>
    </location>
</feature>
<evidence type="ECO:0000256" key="6">
    <source>
        <dbReference type="ARBA" id="ARBA00022741"/>
    </source>
</evidence>
<proteinExistence type="predicted"/>
<dbReference type="PANTHER" id="PTHR22984">
    <property type="entry name" value="SERINE/THREONINE-PROTEIN KINASE PIM"/>
    <property type="match status" value="1"/>
</dbReference>
<evidence type="ECO:0000256" key="11">
    <source>
        <dbReference type="ARBA" id="ARBA00048679"/>
    </source>
</evidence>
<dbReference type="InterPro" id="IPR000719">
    <property type="entry name" value="Prot_kinase_dom"/>
</dbReference>
<evidence type="ECO:0000313" key="16">
    <source>
        <dbReference type="EMBL" id="CAF3368857.1"/>
    </source>
</evidence>
<reference evidence="14" key="1">
    <citation type="submission" date="2021-02" db="EMBL/GenBank/DDBJ databases">
        <authorList>
            <person name="Nowell W R."/>
        </authorList>
    </citation>
    <scope>NUCLEOTIDE SEQUENCE</scope>
</reference>
<evidence type="ECO:0000313" key="15">
    <source>
        <dbReference type="EMBL" id="CAF3342446.1"/>
    </source>
</evidence>
<dbReference type="EMBL" id="CAJOBQ010001226">
    <property type="protein sequence ID" value="CAF4468180.1"/>
    <property type="molecule type" value="Genomic_DNA"/>
</dbReference>
<evidence type="ECO:0000313" key="21">
    <source>
        <dbReference type="Proteomes" id="UP000663825"/>
    </source>
</evidence>
<dbReference type="PROSITE" id="PS50011">
    <property type="entry name" value="PROTEIN_KINASE_DOM"/>
    <property type="match status" value="1"/>
</dbReference>
<evidence type="ECO:0000313" key="14">
    <source>
        <dbReference type="EMBL" id="CAF2984020.1"/>
    </source>
</evidence>
<dbReference type="EMBL" id="CAJNYU010000510">
    <property type="protein sequence ID" value="CAF3368857.1"/>
    <property type="molecule type" value="Genomic_DNA"/>
</dbReference>
<evidence type="ECO:0000256" key="4">
    <source>
        <dbReference type="ARBA" id="ARBA00022527"/>
    </source>
</evidence>
<dbReference type="GO" id="GO:0005737">
    <property type="term" value="C:cytoplasm"/>
    <property type="evidence" value="ECO:0007669"/>
    <property type="project" value="TreeGrafter"/>
</dbReference>